<feature type="signal peptide" evidence="1">
    <location>
        <begin position="1"/>
        <end position="16"/>
    </location>
</feature>
<keyword evidence="3" id="KW-1185">Reference proteome</keyword>
<feature type="chain" id="PRO_5003841674" description="WSC domain-containing protein" evidence="1">
    <location>
        <begin position="17"/>
        <end position="184"/>
    </location>
</feature>
<organism evidence="2 3">
    <name type="scientific">Thalassiosira oceanica</name>
    <name type="common">Marine diatom</name>
    <dbReference type="NCBI Taxonomy" id="159749"/>
    <lineage>
        <taxon>Eukaryota</taxon>
        <taxon>Sar</taxon>
        <taxon>Stramenopiles</taxon>
        <taxon>Ochrophyta</taxon>
        <taxon>Bacillariophyta</taxon>
        <taxon>Coscinodiscophyceae</taxon>
        <taxon>Thalassiosirophycidae</taxon>
        <taxon>Thalassiosirales</taxon>
        <taxon>Thalassiosiraceae</taxon>
        <taxon>Thalassiosira</taxon>
    </lineage>
</organism>
<sequence length="184" mass="19774">MRAAAAVSLLALSANGSMYTSGPAGVSIESLACAIALRHVDGPCKRLQLIPLYSSQSDGFCAPEVGQYSTLSASGANSAKQCSDACDQVNNEQPHHILTENYVAFSRIEAANDGDVDCICQYDFDQQFNEFTTLGGSFFEGKNGYVHKTDDTPGVKCYIVLVSEYSPSAESVPDVLWPNIDKRE</sequence>
<dbReference type="EMBL" id="AGNL01013611">
    <property type="protein sequence ID" value="EJK67152.1"/>
    <property type="molecule type" value="Genomic_DNA"/>
</dbReference>
<accession>K0T9F3</accession>
<name>K0T9F3_THAOC</name>
<protein>
    <recommendedName>
        <fullName evidence="4">WSC domain-containing protein</fullName>
    </recommendedName>
</protein>
<evidence type="ECO:0000256" key="1">
    <source>
        <dbReference type="SAM" id="SignalP"/>
    </source>
</evidence>
<comment type="caution">
    <text evidence="2">The sequence shown here is derived from an EMBL/GenBank/DDBJ whole genome shotgun (WGS) entry which is preliminary data.</text>
</comment>
<reference evidence="2 3" key="1">
    <citation type="journal article" date="2012" name="Genome Biol.">
        <title>Genome and low-iron response of an oceanic diatom adapted to chronic iron limitation.</title>
        <authorList>
            <person name="Lommer M."/>
            <person name="Specht M."/>
            <person name="Roy A.S."/>
            <person name="Kraemer L."/>
            <person name="Andreson R."/>
            <person name="Gutowska M.A."/>
            <person name="Wolf J."/>
            <person name="Bergner S.V."/>
            <person name="Schilhabel M.B."/>
            <person name="Klostermeier U.C."/>
            <person name="Beiko R.G."/>
            <person name="Rosenstiel P."/>
            <person name="Hippler M."/>
            <person name="Laroche J."/>
        </authorList>
    </citation>
    <scope>NUCLEOTIDE SEQUENCE [LARGE SCALE GENOMIC DNA]</scope>
    <source>
        <strain evidence="2 3">CCMP1005</strain>
    </source>
</reference>
<keyword evidence="1" id="KW-0732">Signal</keyword>
<proteinExistence type="predicted"/>
<evidence type="ECO:0000313" key="2">
    <source>
        <dbReference type="EMBL" id="EJK67152.1"/>
    </source>
</evidence>
<gene>
    <name evidence="2" type="ORF">THAOC_11856</name>
</gene>
<evidence type="ECO:0008006" key="4">
    <source>
        <dbReference type="Google" id="ProtNLM"/>
    </source>
</evidence>
<dbReference type="AlphaFoldDB" id="K0T9F3"/>
<dbReference type="Proteomes" id="UP000266841">
    <property type="component" value="Unassembled WGS sequence"/>
</dbReference>
<evidence type="ECO:0000313" key="3">
    <source>
        <dbReference type="Proteomes" id="UP000266841"/>
    </source>
</evidence>